<accession>A0A3Q7EY97</accession>
<proteinExistence type="predicted"/>
<reference evidence="1" key="2">
    <citation type="submission" date="2019-01" db="UniProtKB">
        <authorList>
            <consortium name="EnsemblPlants"/>
        </authorList>
    </citation>
    <scope>IDENTIFICATION</scope>
    <source>
        <strain evidence="1">cv. Heinz 1706</strain>
    </source>
</reference>
<dbReference type="Proteomes" id="UP000004994">
    <property type="component" value="Chromosome 2"/>
</dbReference>
<name>A0A3Q7EY97_SOLLC</name>
<dbReference type="EnsemblPlants" id="Solyc02g030190.1.1">
    <property type="protein sequence ID" value="Solyc02g030190.1.1.1"/>
    <property type="gene ID" value="Solyc02g030190.1"/>
</dbReference>
<dbReference type="InParanoid" id="A0A3Q7EY97"/>
<organism evidence="1">
    <name type="scientific">Solanum lycopersicum</name>
    <name type="common">Tomato</name>
    <name type="synonym">Lycopersicon esculentum</name>
    <dbReference type="NCBI Taxonomy" id="4081"/>
    <lineage>
        <taxon>Eukaryota</taxon>
        <taxon>Viridiplantae</taxon>
        <taxon>Streptophyta</taxon>
        <taxon>Embryophyta</taxon>
        <taxon>Tracheophyta</taxon>
        <taxon>Spermatophyta</taxon>
        <taxon>Magnoliopsida</taxon>
        <taxon>eudicotyledons</taxon>
        <taxon>Gunneridae</taxon>
        <taxon>Pentapetalae</taxon>
        <taxon>asterids</taxon>
        <taxon>lamiids</taxon>
        <taxon>Solanales</taxon>
        <taxon>Solanaceae</taxon>
        <taxon>Solanoideae</taxon>
        <taxon>Solaneae</taxon>
        <taxon>Solanum</taxon>
        <taxon>Solanum subgen. Lycopersicon</taxon>
    </lineage>
</organism>
<keyword evidence="2" id="KW-1185">Reference proteome</keyword>
<protein>
    <submittedName>
        <fullName evidence="1">Uncharacterized protein</fullName>
    </submittedName>
</protein>
<reference evidence="1" key="1">
    <citation type="journal article" date="2012" name="Nature">
        <title>The tomato genome sequence provides insights into fleshy fruit evolution.</title>
        <authorList>
            <consortium name="Tomato Genome Consortium"/>
        </authorList>
    </citation>
    <scope>NUCLEOTIDE SEQUENCE [LARGE SCALE GENOMIC DNA]</scope>
    <source>
        <strain evidence="1">cv. Heinz 1706</strain>
    </source>
</reference>
<evidence type="ECO:0000313" key="2">
    <source>
        <dbReference type="Proteomes" id="UP000004994"/>
    </source>
</evidence>
<dbReference type="Gramene" id="Solyc02g030190.1.1">
    <property type="protein sequence ID" value="Solyc02g030190.1.1.1"/>
    <property type="gene ID" value="Solyc02g030190.1"/>
</dbReference>
<dbReference type="AlphaFoldDB" id="A0A3Q7EY97"/>
<sequence>MSVTRSLVLNFCDKSKSSLGFTHQDDEEEKEIDELCDSSLTSSCSSLTISSPIMSGT</sequence>
<evidence type="ECO:0000313" key="1">
    <source>
        <dbReference type="EnsemblPlants" id="Solyc02g030190.1.1.1"/>
    </source>
</evidence>
<dbReference type="PaxDb" id="4081-Solyc02g030190.1.1"/>